<reference evidence="1 2" key="1">
    <citation type="submission" date="2017-12" db="EMBL/GenBank/DDBJ databases">
        <title>Integrating genomic resources of turbot (Scophthalmus maximus) in depth evaluation of genetic and physical mapping variation across individuals.</title>
        <authorList>
            <person name="Martinez P."/>
        </authorList>
    </citation>
    <scope>NUCLEOTIDE SEQUENCE [LARGE SCALE GENOMIC DNA]</scope>
</reference>
<name>A0A2U9C249_SCOMX</name>
<sequence length="53" mass="6031">MVTTYDNTVPLAAHINHTGEDEGSIVECEFMYYCFTCAGWCVLHSEVMRRGQN</sequence>
<proteinExistence type="predicted"/>
<gene>
    <name evidence="1" type="ORF">SMAX5B_022618</name>
</gene>
<dbReference type="EMBL" id="CP026254">
    <property type="protein sequence ID" value="AWP10697.1"/>
    <property type="molecule type" value="Genomic_DNA"/>
</dbReference>
<evidence type="ECO:0000313" key="2">
    <source>
        <dbReference type="Proteomes" id="UP000246464"/>
    </source>
</evidence>
<dbReference type="Proteomes" id="UP000246464">
    <property type="component" value="Chromosome 12"/>
</dbReference>
<dbReference type="AlphaFoldDB" id="A0A2U9C249"/>
<feature type="non-terminal residue" evidence="1">
    <location>
        <position position="53"/>
    </location>
</feature>
<organism evidence="1 2">
    <name type="scientific">Scophthalmus maximus</name>
    <name type="common">Turbot</name>
    <name type="synonym">Psetta maxima</name>
    <dbReference type="NCBI Taxonomy" id="52904"/>
    <lineage>
        <taxon>Eukaryota</taxon>
        <taxon>Metazoa</taxon>
        <taxon>Chordata</taxon>
        <taxon>Craniata</taxon>
        <taxon>Vertebrata</taxon>
        <taxon>Euteleostomi</taxon>
        <taxon>Actinopterygii</taxon>
        <taxon>Neopterygii</taxon>
        <taxon>Teleostei</taxon>
        <taxon>Neoteleostei</taxon>
        <taxon>Acanthomorphata</taxon>
        <taxon>Carangaria</taxon>
        <taxon>Pleuronectiformes</taxon>
        <taxon>Pleuronectoidei</taxon>
        <taxon>Scophthalmidae</taxon>
        <taxon>Scophthalmus</taxon>
    </lineage>
</organism>
<protein>
    <submittedName>
        <fullName evidence="1">Uncharacterized protein</fullName>
    </submittedName>
</protein>
<evidence type="ECO:0000313" key="1">
    <source>
        <dbReference type="EMBL" id="AWP10697.1"/>
    </source>
</evidence>
<accession>A0A2U9C249</accession>
<keyword evidence="2" id="KW-1185">Reference proteome</keyword>